<dbReference type="InterPro" id="IPR013922">
    <property type="entry name" value="Cyclin_PHO80-like"/>
</dbReference>
<dbReference type="Gene3D" id="1.10.472.10">
    <property type="entry name" value="Cyclin-like"/>
    <property type="match status" value="1"/>
</dbReference>
<organism evidence="2 3">
    <name type="scientific">Fasciola gigantica</name>
    <name type="common">Giant liver fluke</name>
    <dbReference type="NCBI Taxonomy" id="46835"/>
    <lineage>
        <taxon>Eukaryota</taxon>
        <taxon>Metazoa</taxon>
        <taxon>Spiralia</taxon>
        <taxon>Lophotrochozoa</taxon>
        <taxon>Platyhelminthes</taxon>
        <taxon>Trematoda</taxon>
        <taxon>Digenea</taxon>
        <taxon>Plagiorchiida</taxon>
        <taxon>Echinostomata</taxon>
        <taxon>Echinostomatoidea</taxon>
        <taxon>Fasciolidae</taxon>
        <taxon>Fasciola</taxon>
    </lineage>
</organism>
<evidence type="ECO:0000313" key="3">
    <source>
        <dbReference type="Proteomes" id="UP000316759"/>
    </source>
</evidence>
<dbReference type="STRING" id="46835.A0A504YWI2"/>
<reference evidence="2 3" key="1">
    <citation type="submission" date="2019-04" db="EMBL/GenBank/DDBJ databases">
        <title>Annotation for the trematode Fasciola gigantica.</title>
        <authorList>
            <person name="Choi Y.-J."/>
        </authorList>
    </citation>
    <scope>NUCLEOTIDE SEQUENCE [LARGE SCALE GENOMIC DNA]</scope>
    <source>
        <strain evidence="2">Uganda_cow_1</strain>
    </source>
</reference>
<sequence length="593" mass="65767">MGNHIVCCRQRWSQLYNSDEKLSNSASNTKVSYTNTAARFSGDVWQTSSASRSTGVLESNHISPEYVSVTNKSSVTQHIKEREPEDTEFDPSLNASRRALFISGFKEDMSVPNPHESKVYQKQVPTTPGPTCKHVNPQPFTAPLKRWSSCSTIYIGDSCLVHLNQKSTLWGVSVAVGLLVRSEKNQRFSTPVRCLQLGSLSKPAAPNHGFSSDIYEDIYNIFDERVYSLEIFLERLVNAAEVGILPWSWRRQLLACILLASKVLDDQAVWNTDYCQILRDVCVDDLNALERHTLSLLQFNIDVQPAVYARYYFDLLYVAQASGVANQPSERRRLTAELAQQLRLLPAPTSELANSDVGFLFDLPRIDPLHTKSRESTHVSYLQSTNTRKRSRKHRTASSDKRKTQTAVHVGLTKQNASVLNSGDSGGHARHSVVSPVGAAVKSTSAIIPVEKVDPLTESTVMYTLEPIPPARSPSSEDEGPLRLDDETDLINTLTTSVVASPLNAVLPMSTDANHYDHIHSSESDNDPWASFRPLGNTDVPDGRSTRWDILHSQACDSARVISNETNLNSSGFIRTLMGGDVAYSLLRDAGMY</sequence>
<dbReference type="Proteomes" id="UP000316759">
    <property type="component" value="Unassembled WGS sequence"/>
</dbReference>
<protein>
    <submittedName>
        <fullName evidence="2">Cyclin-Y protein 1</fullName>
    </submittedName>
</protein>
<dbReference type="PANTHER" id="PTHR14248">
    <property type="entry name" value="CYCLIN Y, ISOFORM A"/>
    <property type="match status" value="1"/>
</dbReference>
<dbReference type="CDD" id="cd20540">
    <property type="entry name" value="CYCLIN_CCNY_like"/>
    <property type="match status" value="1"/>
</dbReference>
<dbReference type="GO" id="GO:0019901">
    <property type="term" value="F:protein kinase binding"/>
    <property type="evidence" value="ECO:0007669"/>
    <property type="project" value="InterPro"/>
</dbReference>
<accession>A0A504YWI2</accession>
<dbReference type="SUPFAM" id="SSF47954">
    <property type="entry name" value="Cyclin-like"/>
    <property type="match status" value="1"/>
</dbReference>
<dbReference type="EMBL" id="SUNJ01007509">
    <property type="protein sequence ID" value="TPP61930.1"/>
    <property type="molecule type" value="Genomic_DNA"/>
</dbReference>
<proteinExistence type="predicted"/>
<keyword evidence="3" id="KW-1185">Reference proteome</keyword>
<dbReference type="OrthoDB" id="10250320at2759"/>
<evidence type="ECO:0000313" key="2">
    <source>
        <dbReference type="EMBL" id="TPP61930.1"/>
    </source>
</evidence>
<gene>
    <name evidence="2" type="ORF">FGIG_03404</name>
</gene>
<name>A0A504YWI2_FASGI</name>
<feature type="region of interest" description="Disordered" evidence="1">
    <location>
        <begin position="375"/>
        <end position="407"/>
    </location>
</feature>
<dbReference type="AlphaFoldDB" id="A0A504YWI2"/>
<dbReference type="Pfam" id="PF08613">
    <property type="entry name" value="Cyclin"/>
    <property type="match status" value="1"/>
</dbReference>
<evidence type="ECO:0000256" key="1">
    <source>
        <dbReference type="SAM" id="MobiDB-lite"/>
    </source>
</evidence>
<dbReference type="InterPro" id="IPR036915">
    <property type="entry name" value="Cyclin-like_sf"/>
</dbReference>
<comment type="caution">
    <text evidence="2">The sequence shown here is derived from an EMBL/GenBank/DDBJ whole genome shotgun (WGS) entry which is preliminary data.</text>
</comment>
<feature type="compositionally biased region" description="Basic residues" evidence="1">
    <location>
        <begin position="387"/>
        <end position="396"/>
    </location>
</feature>